<proteinExistence type="predicted"/>
<dbReference type="STRING" id="1210089.GCA_001613165_00432"/>
<dbReference type="Proteomes" id="UP000255355">
    <property type="component" value="Unassembled WGS sequence"/>
</dbReference>
<sequence length="295" mass="32376">MKFTKDVERGRWLLERAKGDGIGVIAGTGFDAYVRILHPVEATRYDAAVIDEWGCPTIVEETMWPWAEVAARNGRVMHPLVQWRNLTDGEDQAAMSFDDGWSVGNTALGWFDPNLLAALTVHLRAATETPEEVTAGAWNGYGGGSDASSSVVFVASTDDDPEELERERARIEAETAAAVVPEVERAMEVGPFLRWPGRDFVLFDTGLSELADPGWVYSAGLGWMTDFTGQMPQLLWPADHTWVVASEIDIDSTIVAGSRTLIDAILADDRFETFEIAEKSDLSWGGDKINPAPKD</sequence>
<protein>
    <submittedName>
        <fullName evidence="1">Uncharacterized protein</fullName>
    </submittedName>
</protein>
<keyword evidence="2" id="KW-1185">Reference proteome</keyword>
<reference evidence="1 2" key="1">
    <citation type="submission" date="2018-07" db="EMBL/GenBank/DDBJ databases">
        <title>Genomic Encyclopedia of Type Strains, Phase IV (KMG-IV): sequencing the most valuable type-strain genomes for metagenomic binning, comparative biology and taxonomic classification.</title>
        <authorList>
            <person name="Goeker M."/>
        </authorList>
    </citation>
    <scope>NUCLEOTIDE SEQUENCE [LARGE SCALE GENOMIC DNA]</scope>
    <source>
        <strain evidence="1 2">DSM 44952</strain>
    </source>
</reference>
<dbReference type="EMBL" id="QQAZ01000003">
    <property type="protein sequence ID" value="RDI53014.1"/>
    <property type="molecule type" value="Genomic_DNA"/>
</dbReference>
<dbReference type="AlphaFoldDB" id="A0A370HAG1"/>
<dbReference type="OrthoDB" id="2426596at2"/>
<name>A0A370HAG1_9NOCA</name>
<gene>
    <name evidence="1" type="ORF">DFR68_103402</name>
</gene>
<accession>A0A370HAG1</accession>
<evidence type="ECO:0000313" key="1">
    <source>
        <dbReference type="EMBL" id="RDI53014.1"/>
    </source>
</evidence>
<evidence type="ECO:0000313" key="2">
    <source>
        <dbReference type="Proteomes" id="UP000255355"/>
    </source>
</evidence>
<organism evidence="1 2">
    <name type="scientific">Nocardia mexicana</name>
    <dbReference type="NCBI Taxonomy" id="279262"/>
    <lineage>
        <taxon>Bacteria</taxon>
        <taxon>Bacillati</taxon>
        <taxon>Actinomycetota</taxon>
        <taxon>Actinomycetes</taxon>
        <taxon>Mycobacteriales</taxon>
        <taxon>Nocardiaceae</taxon>
        <taxon>Nocardia</taxon>
    </lineage>
</organism>
<comment type="caution">
    <text evidence="1">The sequence shown here is derived from an EMBL/GenBank/DDBJ whole genome shotgun (WGS) entry which is preliminary data.</text>
</comment>
<dbReference type="RefSeq" id="WP_068013188.1">
    <property type="nucleotide sequence ID" value="NZ_QQAZ01000003.1"/>
</dbReference>